<reference evidence="2 3" key="1">
    <citation type="submission" date="2023-10" db="EMBL/GenBank/DDBJ databases">
        <title>Draft genome sequence of Xylaria bambusicola isolate GMP-LS, the root and basal stem rot pathogen of sugarcane in Indonesia.</title>
        <authorList>
            <person name="Selvaraj P."/>
            <person name="Muralishankar V."/>
            <person name="Muruganantham S."/>
            <person name="Sp S."/>
            <person name="Haryani S."/>
            <person name="Lau K.J.X."/>
            <person name="Naqvi N.I."/>
        </authorList>
    </citation>
    <scope>NUCLEOTIDE SEQUENCE [LARGE SCALE GENOMIC DNA]</scope>
    <source>
        <strain evidence="2">GMP-LS</strain>
    </source>
</reference>
<dbReference type="AlphaFoldDB" id="A0AAN7Z141"/>
<gene>
    <name evidence="2" type="ORF">RRF57_008884</name>
</gene>
<comment type="caution">
    <text evidence="2">The sequence shown here is derived from an EMBL/GenBank/DDBJ whole genome shotgun (WGS) entry which is preliminary data.</text>
</comment>
<accession>A0AAN7Z141</accession>
<evidence type="ECO:0000313" key="3">
    <source>
        <dbReference type="Proteomes" id="UP001305414"/>
    </source>
</evidence>
<feature type="region of interest" description="Disordered" evidence="1">
    <location>
        <begin position="76"/>
        <end position="98"/>
    </location>
</feature>
<organism evidence="2 3">
    <name type="scientific">Xylaria bambusicola</name>
    <dbReference type="NCBI Taxonomy" id="326684"/>
    <lineage>
        <taxon>Eukaryota</taxon>
        <taxon>Fungi</taxon>
        <taxon>Dikarya</taxon>
        <taxon>Ascomycota</taxon>
        <taxon>Pezizomycotina</taxon>
        <taxon>Sordariomycetes</taxon>
        <taxon>Xylariomycetidae</taxon>
        <taxon>Xylariales</taxon>
        <taxon>Xylariaceae</taxon>
        <taxon>Xylaria</taxon>
    </lineage>
</organism>
<name>A0AAN7Z141_9PEZI</name>
<keyword evidence="3" id="KW-1185">Reference proteome</keyword>
<evidence type="ECO:0000313" key="2">
    <source>
        <dbReference type="EMBL" id="KAK5633170.1"/>
    </source>
</evidence>
<protein>
    <submittedName>
        <fullName evidence="2">Uncharacterized protein</fullName>
    </submittedName>
</protein>
<proteinExistence type="predicted"/>
<dbReference type="EMBL" id="JAWHQM010000030">
    <property type="protein sequence ID" value="KAK5633170.1"/>
    <property type="molecule type" value="Genomic_DNA"/>
</dbReference>
<sequence>MTAALSSRIGSTETPVLVTSLSSASTRASHLACEARRQICGVYSGLEEPQQSHVYPTEVGVRFACSGPVSLTADRQHAKQCVPKRSRPKPVSVWSKMTRKGGRMEGKCQAYELEGGEPALADWAGFLLTEETPFST</sequence>
<dbReference type="Proteomes" id="UP001305414">
    <property type="component" value="Unassembled WGS sequence"/>
</dbReference>
<evidence type="ECO:0000256" key="1">
    <source>
        <dbReference type="SAM" id="MobiDB-lite"/>
    </source>
</evidence>